<dbReference type="GO" id="GO:0016491">
    <property type="term" value="F:oxidoreductase activity"/>
    <property type="evidence" value="ECO:0007669"/>
    <property type="project" value="InterPro"/>
</dbReference>
<keyword evidence="2" id="KW-0201">Cytochrome c-type biogenesis</keyword>
<gene>
    <name evidence="6" type="ORF">METZ01_LOCUS424985</name>
</gene>
<dbReference type="InterPro" id="IPR017937">
    <property type="entry name" value="Thioredoxin_CS"/>
</dbReference>
<dbReference type="EMBL" id="UINC01168873">
    <property type="protein sequence ID" value="SVD72131.1"/>
    <property type="molecule type" value="Genomic_DNA"/>
</dbReference>
<sequence>MPVFSSASLYNDKEKVVSDSLIGKYTLINFFASWCTPCRAEHHLFFEIKKEKPELFILGFSYKDDPNDSKKYLEEEGNPYSFVGIDQDVKIGFEFGVFGLPETFIINSDGQIIFKHTGPLTKEIIDNEITNLI</sequence>
<dbReference type="Gene3D" id="3.40.30.10">
    <property type="entry name" value="Glutaredoxin"/>
    <property type="match status" value="1"/>
</dbReference>
<dbReference type="InterPro" id="IPR013766">
    <property type="entry name" value="Thioredoxin_domain"/>
</dbReference>
<dbReference type="InterPro" id="IPR013740">
    <property type="entry name" value="Redoxin"/>
</dbReference>
<evidence type="ECO:0000256" key="4">
    <source>
        <dbReference type="ARBA" id="ARBA00023284"/>
    </source>
</evidence>
<evidence type="ECO:0000256" key="1">
    <source>
        <dbReference type="ARBA" id="ARBA00004196"/>
    </source>
</evidence>
<reference evidence="6" key="1">
    <citation type="submission" date="2018-05" db="EMBL/GenBank/DDBJ databases">
        <authorList>
            <person name="Lanie J.A."/>
            <person name="Ng W.-L."/>
            <person name="Kazmierczak K.M."/>
            <person name="Andrzejewski T.M."/>
            <person name="Davidsen T.M."/>
            <person name="Wayne K.J."/>
            <person name="Tettelin H."/>
            <person name="Glass J.I."/>
            <person name="Rusch D."/>
            <person name="Podicherti R."/>
            <person name="Tsui H.-C.T."/>
            <person name="Winkler M.E."/>
        </authorList>
    </citation>
    <scope>NUCLEOTIDE SEQUENCE</scope>
</reference>
<evidence type="ECO:0000256" key="2">
    <source>
        <dbReference type="ARBA" id="ARBA00022748"/>
    </source>
</evidence>
<keyword evidence="4" id="KW-0676">Redox-active center</keyword>
<dbReference type="PANTHER" id="PTHR42852:SF6">
    <property type="entry name" value="THIOL:DISULFIDE INTERCHANGE PROTEIN DSBE"/>
    <property type="match status" value="1"/>
</dbReference>
<accession>A0A382XNZ2</accession>
<evidence type="ECO:0000256" key="3">
    <source>
        <dbReference type="ARBA" id="ARBA00023157"/>
    </source>
</evidence>
<dbReference type="SUPFAM" id="SSF52833">
    <property type="entry name" value="Thioredoxin-like"/>
    <property type="match status" value="1"/>
</dbReference>
<evidence type="ECO:0000313" key="6">
    <source>
        <dbReference type="EMBL" id="SVD72131.1"/>
    </source>
</evidence>
<dbReference type="AlphaFoldDB" id="A0A382XNZ2"/>
<evidence type="ECO:0000259" key="5">
    <source>
        <dbReference type="PROSITE" id="PS51352"/>
    </source>
</evidence>
<dbReference type="PROSITE" id="PS00194">
    <property type="entry name" value="THIOREDOXIN_1"/>
    <property type="match status" value="1"/>
</dbReference>
<dbReference type="InterPro" id="IPR050553">
    <property type="entry name" value="Thioredoxin_ResA/DsbE_sf"/>
</dbReference>
<name>A0A382XNZ2_9ZZZZ</name>
<dbReference type="PANTHER" id="PTHR42852">
    <property type="entry name" value="THIOL:DISULFIDE INTERCHANGE PROTEIN DSBE"/>
    <property type="match status" value="1"/>
</dbReference>
<dbReference type="GO" id="GO:0017004">
    <property type="term" value="P:cytochrome complex assembly"/>
    <property type="evidence" value="ECO:0007669"/>
    <property type="project" value="UniProtKB-KW"/>
</dbReference>
<proteinExistence type="predicted"/>
<organism evidence="6">
    <name type="scientific">marine metagenome</name>
    <dbReference type="NCBI Taxonomy" id="408172"/>
    <lineage>
        <taxon>unclassified sequences</taxon>
        <taxon>metagenomes</taxon>
        <taxon>ecological metagenomes</taxon>
    </lineage>
</organism>
<feature type="domain" description="Thioredoxin" evidence="5">
    <location>
        <begin position="1"/>
        <end position="133"/>
    </location>
</feature>
<dbReference type="PROSITE" id="PS51352">
    <property type="entry name" value="THIOREDOXIN_2"/>
    <property type="match status" value="1"/>
</dbReference>
<comment type="subcellular location">
    <subcellularLocation>
        <location evidence="1">Cell envelope</location>
    </subcellularLocation>
</comment>
<protein>
    <recommendedName>
        <fullName evidence="5">Thioredoxin domain-containing protein</fullName>
    </recommendedName>
</protein>
<dbReference type="InterPro" id="IPR036249">
    <property type="entry name" value="Thioredoxin-like_sf"/>
</dbReference>
<dbReference type="GO" id="GO:0030313">
    <property type="term" value="C:cell envelope"/>
    <property type="evidence" value="ECO:0007669"/>
    <property type="project" value="UniProtKB-SubCell"/>
</dbReference>
<keyword evidence="3" id="KW-1015">Disulfide bond</keyword>
<dbReference type="Pfam" id="PF08534">
    <property type="entry name" value="Redoxin"/>
    <property type="match status" value="1"/>
</dbReference>